<dbReference type="AlphaFoldDB" id="A0A1Q2HNH2"/>
<dbReference type="CDD" id="cd01171">
    <property type="entry name" value="YXKO-related"/>
    <property type="match status" value="1"/>
</dbReference>
<dbReference type="Gene3D" id="3.40.1190.20">
    <property type="match status" value="1"/>
</dbReference>
<evidence type="ECO:0000259" key="7">
    <source>
        <dbReference type="PROSITE" id="PS51383"/>
    </source>
</evidence>
<gene>
    <name evidence="8" type="primary">nnr_1</name>
    <name evidence="6" type="synonym">nnrD</name>
    <name evidence="8" type="ORF">L21SP3_00556</name>
</gene>
<dbReference type="Pfam" id="PF01256">
    <property type="entry name" value="Carb_kinase"/>
    <property type="match status" value="1"/>
</dbReference>
<feature type="binding site" evidence="6">
    <location>
        <begin position="197"/>
        <end position="201"/>
    </location>
    <ligand>
        <name>AMP</name>
        <dbReference type="ChEBI" id="CHEBI:456215"/>
    </ligand>
</feature>
<keyword evidence="4 6" id="KW-0520">NAD</keyword>
<proteinExistence type="inferred from homology"/>
<keyword evidence="2 6" id="KW-0067">ATP-binding</keyword>
<dbReference type="InterPro" id="IPR029056">
    <property type="entry name" value="Ribokinase-like"/>
</dbReference>
<accession>A0A1Q2HNH2</accession>
<dbReference type="EMBL" id="CP019633">
    <property type="protein sequence ID" value="AQQ08766.1"/>
    <property type="molecule type" value="Genomic_DNA"/>
</dbReference>
<dbReference type="EC" id="4.2.1.136" evidence="6"/>
<dbReference type="RefSeq" id="WP_077539240.1">
    <property type="nucleotide sequence ID" value="NZ_CP019633.1"/>
</dbReference>
<comment type="cofactor">
    <cofactor evidence="6">
        <name>Mg(2+)</name>
        <dbReference type="ChEBI" id="CHEBI:18420"/>
    </cofactor>
</comment>
<evidence type="ECO:0000256" key="5">
    <source>
        <dbReference type="ARBA" id="ARBA00023239"/>
    </source>
</evidence>
<comment type="function">
    <text evidence="6">Catalyzes the dehydration of the S-form of NAD(P)HX at the expense of ADP, which is converted to AMP. Together with NAD(P)HX epimerase, which catalyzes the epimerization of the S- and R-forms, the enzyme allows the repair of both epimers of NAD(P)HX, a damaged form of NAD(P)H that is a result of enzymatic or heat-dependent hydration.</text>
</comment>
<evidence type="ECO:0000256" key="4">
    <source>
        <dbReference type="ARBA" id="ARBA00023027"/>
    </source>
</evidence>
<keyword evidence="3 6" id="KW-0521">NADP</keyword>
<keyword evidence="9" id="KW-1185">Reference proteome</keyword>
<dbReference type="GO" id="GO:0005524">
    <property type="term" value="F:ATP binding"/>
    <property type="evidence" value="ECO:0007669"/>
    <property type="project" value="UniProtKB-KW"/>
</dbReference>
<evidence type="ECO:0000313" key="9">
    <source>
        <dbReference type="Proteomes" id="UP000188273"/>
    </source>
</evidence>
<feature type="binding site" evidence="6">
    <location>
        <position position="225"/>
    </location>
    <ligand>
        <name>AMP</name>
        <dbReference type="ChEBI" id="CHEBI:456215"/>
    </ligand>
</feature>
<keyword evidence="5 6" id="KW-0456">Lyase</keyword>
<dbReference type="GO" id="GO:0052855">
    <property type="term" value="F:ADP-dependent NAD(P)H-hydrate dehydratase activity"/>
    <property type="evidence" value="ECO:0007669"/>
    <property type="project" value="UniProtKB-UniRule"/>
</dbReference>
<reference evidence="9" key="1">
    <citation type="submission" date="2017-02" db="EMBL/GenBank/DDBJ databases">
        <title>Comparative genomics and description of representatives of a novel lineage of planctomycetes thriving in anoxic sediments.</title>
        <authorList>
            <person name="Spring S."/>
            <person name="Bunk B."/>
            <person name="Sproer C."/>
            <person name="Klenk H.-P."/>
        </authorList>
    </citation>
    <scope>NUCLEOTIDE SEQUENCE [LARGE SCALE GENOMIC DNA]</scope>
    <source>
        <strain evidence="9">L21-RPul-D3</strain>
    </source>
</reference>
<dbReference type="KEGG" id="pbu:L21SP3_00556"/>
<comment type="subunit">
    <text evidence="6">Homotetramer.</text>
</comment>
<sequence length="297" mass="31114">MNIVSNIKFLEPRVSNGYKNMYGRCLIVGGSRNMPGAPVLSGKAALRSGAGLVELVVPEPAYLPAASSEPCYMVTPAGADSTGKFSKESVDEVLASAEKADVIAVGPGLGIGDNLQLLISELIKVPEFNIVIDADGINNLIHIPHWPNMARANIILTPHPGEMKRLAASISMEYSPDERLENAAELSLESGTIVVLKGAESVAAFGEDCYVNNTGNPGMATGGSGDVLTGMTAAIWAQMQRNQADEDQLRNAFDAAVLAVYLHGAAGDIAEDKCGTAAMIASDIIEALPQAFRTNGM</sequence>
<keyword evidence="1 6" id="KW-0547">Nucleotide-binding</keyword>
<protein>
    <recommendedName>
        <fullName evidence="6">ADP-dependent (S)-NAD(P)H-hydrate dehydratase</fullName>
        <ecNumber evidence="6">4.2.1.136</ecNumber>
    </recommendedName>
    <alternativeName>
        <fullName evidence="6">ADP-dependent NAD(P)HX dehydratase</fullName>
    </alternativeName>
</protein>
<feature type="domain" description="YjeF C-terminal" evidence="7">
    <location>
        <begin position="2"/>
        <end position="295"/>
    </location>
</feature>
<feature type="binding site" evidence="6">
    <location>
        <position position="159"/>
    </location>
    <ligand>
        <name>(6S)-NADPHX</name>
        <dbReference type="ChEBI" id="CHEBI:64076"/>
    </ligand>
</feature>
<dbReference type="STRING" id="1940790.L21SP3_00556"/>
<dbReference type="HAMAP" id="MF_01965">
    <property type="entry name" value="NADHX_dehydratase"/>
    <property type="match status" value="1"/>
</dbReference>
<dbReference type="PANTHER" id="PTHR12592">
    <property type="entry name" value="ATP-DEPENDENT (S)-NAD(P)H-HYDRATE DEHYDRATASE FAMILY MEMBER"/>
    <property type="match status" value="1"/>
</dbReference>
<dbReference type="OrthoDB" id="9806925at2"/>
<dbReference type="GO" id="GO:0046496">
    <property type="term" value="P:nicotinamide nucleotide metabolic process"/>
    <property type="evidence" value="ECO:0007669"/>
    <property type="project" value="UniProtKB-UniRule"/>
</dbReference>
<evidence type="ECO:0000256" key="2">
    <source>
        <dbReference type="ARBA" id="ARBA00022840"/>
    </source>
</evidence>
<feature type="binding site" evidence="6">
    <location>
        <position position="226"/>
    </location>
    <ligand>
        <name>(6S)-NADPHX</name>
        <dbReference type="ChEBI" id="CHEBI:64076"/>
    </ligand>
</feature>
<name>A0A1Q2HNH2_9BACT</name>
<dbReference type="PANTHER" id="PTHR12592:SF0">
    <property type="entry name" value="ATP-DEPENDENT (S)-NAD(P)H-HYDRATE DEHYDRATASE"/>
    <property type="match status" value="1"/>
</dbReference>
<dbReference type="NCBIfam" id="TIGR00196">
    <property type="entry name" value="yjeF_cterm"/>
    <property type="match status" value="1"/>
</dbReference>
<evidence type="ECO:0000313" key="8">
    <source>
        <dbReference type="EMBL" id="AQQ08766.1"/>
    </source>
</evidence>
<dbReference type="InterPro" id="IPR000631">
    <property type="entry name" value="CARKD"/>
</dbReference>
<evidence type="ECO:0000256" key="6">
    <source>
        <dbReference type="HAMAP-Rule" id="MF_01965"/>
    </source>
</evidence>
<dbReference type="GO" id="GO:0052856">
    <property type="term" value="F:NAD(P)HX epimerase activity"/>
    <property type="evidence" value="ECO:0007669"/>
    <property type="project" value="TreeGrafter"/>
</dbReference>
<comment type="catalytic activity">
    <reaction evidence="6">
        <text>(6S)-NADHX + ADP = AMP + phosphate + NADH + H(+)</text>
        <dbReference type="Rhea" id="RHEA:32223"/>
        <dbReference type="ChEBI" id="CHEBI:15378"/>
        <dbReference type="ChEBI" id="CHEBI:43474"/>
        <dbReference type="ChEBI" id="CHEBI:57945"/>
        <dbReference type="ChEBI" id="CHEBI:64074"/>
        <dbReference type="ChEBI" id="CHEBI:456215"/>
        <dbReference type="ChEBI" id="CHEBI:456216"/>
        <dbReference type="EC" id="4.2.1.136"/>
    </reaction>
</comment>
<feature type="binding site" evidence="6">
    <location>
        <position position="108"/>
    </location>
    <ligand>
        <name>(6S)-NADPHX</name>
        <dbReference type="ChEBI" id="CHEBI:64076"/>
    </ligand>
</feature>
<comment type="similarity">
    <text evidence="6">Belongs to the NnrD/CARKD family.</text>
</comment>
<dbReference type="SUPFAM" id="SSF53613">
    <property type="entry name" value="Ribokinase-like"/>
    <property type="match status" value="1"/>
</dbReference>
<feature type="binding site" evidence="6">
    <location>
        <position position="37"/>
    </location>
    <ligand>
        <name>(6S)-NADPHX</name>
        <dbReference type="ChEBI" id="CHEBI:64076"/>
    </ligand>
</feature>
<evidence type="ECO:0000256" key="1">
    <source>
        <dbReference type="ARBA" id="ARBA00022741"/>
    </source>
</evidence>
<dbReference type="Proteomes" id="UP000188273">
    <property type="component" value="Chromosome"/>
</dbReference>
<comment type="catalytic activity">
    <reaction evidence="6">
        <text>(6S)-NADPHX + ADP = AMP + phosphate + NADPH + H(+)</text>
        <dbReference type="Rhea" id="RHEA:32235"/>
        <dbReference type="ChEBI" id="CHEBI:15378"/>
        <dbReference type="ChEBI" id="CHEBI:43474"/>
        <dbReference type="ChEBI" id="CHEBI:57783"/>
        <dbReference type="ChEBI" id="CHEBI:64076"/>
        <dbReference type="ChEBI" id="CHEBI:456215"/>
        <dbReference type="ChEBI" id="CHEBI:456216"/>
        <dbReference type="EC" id="4.2.1.136"/>
    </reaction>
</comment>
<organism evidence="8 9">
    <name type="scientific">Sedimentisphaera cyanobacteriorum</name>
    <dbReference type="NCBI Taxonomy" id="1940790"/>
    <lineage>
        <taxon>Bacteria</taxon>
        <taxon>Pseudomonadati</taxon>
        <taxon>Planctomycetota</taxon>
        <taxon>Phycisphaerae</taxon>
        <taxon>Sedimentisphaerales</taxon>
        <taxon>Sedimentisphaeraceae</taxon>
        <taxon>Sedimentisphaera</taxon>
    </lineage>
</organism>
<dbReference type="PROSITE" id="PS51383">
    <property type="entry name" value="YJEF_C_3"/>
    <property type="match status" value="1"/>
</dbReference>
<evidence type="ECO:0000256" key="3">
    <source>
        <dbReference type="ARBA" id="ARBA00022857"/>
    </source>
</evidence>
<dbReference type="GO" id="GO:0110051">
    <property type="term" value="P:metabolite repair"/>
    <property type="evidence" value="ECO:0007669"/>
    <property type="project" value="TreeGrafter"/>
</dbReference>